<evidence type="ECO:0000256" key="1">
    <source>
        <dbReference type="SAM" id="MobiDB-lite"/>
    </source>
</evidence>
<dbReference type="EMBL" id="BMAT01012743">
    <property type="protein sequence ID" value="GFR98469.1"/>
    <property type="molecule type" value="Genomic_DNA"/>
</dbReference>
<reference evidence="2 3" key="1">
    <citation type="journal article" date="2021" name="Elife">
        <title>Chloroplast acquisition without the gene transfer in kleptoplastic sea slugs, Plakobranchus ocellatus.</title>
        <authorList>
            <person name="Maeda T."/>
            <person name="Takahashi S."/>
            <person name="Yoshida T."/>
            <person name="Shimamura S."/>
            <person name="Takaki Y."/>
            <person name="Nagai Y."/>
            <person name="Toyoda A."/>
            <person name="Suzuki Y."/>
            <person name="Arimoto A."/>
            <person name="Ishii H."/>
            <person name="Satoh N."/>
            <person name="Nishiyama T."/>
            <person name="Hasebe M."/>
            <person name="Maruyama T."/>
            <person name="Minagawa J."/>
            <person name="Obokata J."/>
            <person name="Shigenobu S."/>
        </authorList>
    </citation>
    <scope>NUCLEOTIDE SEQUENCE [LARGE SCALE GENOMIC DNA]</scope>
</reference>
<evidence type="ECO:0000313" key="2">
    <source>
        <dbReference type="EMBL" id="GFR98469.1"/>
    </source>
</evidence>
<accession>A0AAV4HL98</accession>
<feature type="region of interest" description="Disordered" evidence="1">
    <location>
        <begin position="75"/>
        <end position="96"/>
    </location>
</feature>
<proteinExistence type="predicted"/>
<comment type="caution">
    <text evidence="2">The sequence shown here is derived from an EMBL/GenBank/DDBJ whole genome shotgun (WGS) entry which is preliminary data.</text>
</comment>
<dbReference type="Proteomes" id="UP000762676">
    <property type="component" value="Unassembled WGS sequence"/>
</dbReference>
<protein>
    <submittedName>
        <fullName evidence="2">Uncharacterized protein</fullName>
    </submittedName>
</protein>
<gene>
    <name evidence="2" type="ORF">ElyMa_006350600</name>
</gene>
<organism evidence="2 3">
    <name type="scientific">Elysia marginata</name>
    <dbReference type="NCBI Taxonomy" id="1093978"/>
    <lineage>
        <taxon>Eukaryota</taxon>
        <taxon>Metazoa</taxon>
        <taxon>Spiralia</taxon>
        <taxon>Lophotrochozoa</taxon>
        <taxon>Mollusca</taxon>
        <taxon>Gastropoda</taxon>
        <taxon>Heterobranchia</taxon>
        <taxon>Euthyneura</taxon>
        <taxon>Panpulmonata</taxon>
        <taxon>Sacoglossa</taxon>
        <taxon>Placobranchoidea</taxon>
        <taxon>Plakobranchidae</taxon>
        <taxon>Elysia</taxon>
    </lineage>
</organism>
<keyword evidence="3" id="KW-1185">Reference proteome</keyword>
<evidence type="ECO:0000313" key="3">
    <source>
        <dbReference type="Proteomes" id="UP000762676"/>
    </source>
</evidence>
<sequence length="96" mass="11346">MHIVESHWRFFSHILRRYIDIPANKAMQAYFEQMACRYRGRPTTTLPVIINKELSQAYTDMKLTTSNDLQTMRQIDSTSTRPEQVENVYTEDRGVC</sequence>
<name>A0AAV4HL98_9GAST</name>
<dbReference type="AlphaFoldDB" id="A0AAV4HL98"/>